<name>A0A821G6V7_9BILA</name>
<dbReference type="InterPro" id="IPR013783">
    <property type="entry name" value="Ig-like_fold"/>
</dbReference>
<dbReference type="AlphaFoldDB" id="A0A821G6V7"/>
<accession>A0A821G6V7</accession>
<proteinExistence type="predicted"/>
<comment type="caution">
    <text evidence="1">The sequence shown here is derived from an EMBL/GenBank/DDBJ whole genome shotgun (WGS) entry which is preliminary data.</text>
</comment>
<gene>
    <name evidence="1" type="ORF">TSG867_LOCUS31214</name>
</gene>
<dbReference type="Proteomes" id="UP000663862">
    <property type="component" value="Unassembled WGS sequence"/>
</dbReference>
<protein>
    <submittedName>
        <fullName evidence="1">Uncharacterized protein</fullName>
    </submittedName>
</protein>
<reference evidence="1" key="1">
    <citation type="submission" date="2021-02" db="EMBL/GenBank/DDBJ databases">
        <authorList>
            <person name="Nowell W R."/>
        </authorList>
    </citation>
    <scope>NUCLEOTIDE SEQUENCE</scope>
</reference>
<organism evidence="1 2">
    <name type="scientific">Rotaria socialis</name>
    <dbReference type="NCBI Taxonomy" id="392032"/>
    <lineage>
        <taxon>Eukaryota</taxon>
        <taxon>Metazoa</taxon>
        <taxon>Spiralia</taxon>
        <taxon>Gnathifera</taxon>
        <taxon>Rotifera</taxon>
        <taxon>Eurotatoria</taxon>
        <taxon>Bdelloidea</taxon>
        <taxon>Philodinida</taxon>
        <taxon>Philodinidae</taxon>
        <taxon>Rotaria</taxon>
    </lineage>
</organism>
<dbReference type="Gene3D" id="2.60.40.10">
    <property type="entry name" value="Immunoglobulins"/>
    <property type="match status" value="1"/>
</dbReference>
<evidence type="ECO:0000313" key="1">
    <source>
        <dbReference type="EMBL" id="CAF4658574.1"/>
    </source>
</evidence>
<evidence type="ECO:0000313" key="2">
    <source>
        <dbReference type="Proteomes" id="UP000663862"/>
    </source>
</evidence>
<feature type="non-terminal residue" evidence="1">
    <location>
        <position position="1"/>
    </location>
</feature>
<sequence>CDKDPNEGASVVAAGSFLAASSDQGVNWSPTETKGQMKFNQGTCRYEKIVQGLPVNTNYEWKVAFNGDWVGDKGCIGSSNCQFNSGSSGVVLLIYNSYNGELTTRPLTSAETTTLDAPTSTAVPTCPGILLCVRWMLID</sequence>
<dbReference type="EMBL" id="CAJOBQ010005580">
    <property type="protein sequence ID" value="CAF4658574.1"/>
    <property type="molecule type" value="Genomic_DNA"/>
</dbReference>